<evidence type="ECO:0000256" key="15">
    <source>
        <dbReference type="ARBA" id="ARBA00023136"/>
    </source>
</evidence>
<dbReference type="AlphaFoldDB" id="A0A813XN87"/>
<feature type="domain" description="RING-CH-type" evidence="22">
    <location>
        <begin position="59"/>
        <end position="128"/>
    </location>
</feature>
<keyword evidence="25" id="KW-1185">Reference proteome</keyword>
<evidence type="ECO:0000256" key="16">
    <source>
        <dbReference type="ARBA" id="ARBA00040151"/>
    </source>
</evidence>
<dbReference type="PANTHER" id="PTHR46283">
    <property type="entry name" value="E3 UBIQUITIN-PROTEIN LIGASE MARCH5"/>
    <property type="match status" value="1"/>
</dbReference>
<organism evidence="23 25">
    <name type="scientific">Didymodactylos carnosus</name>
    <dbReference type="NCBI Taxonomy" id="1234261"/>
    <lineage>
        <taxon>Eukaryota</taxon>
        <taxon>Metazoa</taxon>
        <taxon>Spiralia</taxon>
        <taxon>Gnathifera</taxon>
        <taxon>Rotifera</taxon>
        <taxon>Eurotatoria</taxon>
        <taxon>Bdelloidea</taxon>
        <taxon>Philodinida</taxon>
        <taxon>Philodinidae</taxon>
        <taxon>Didymodactylos</taxon>
    </lineage>
</organism>
<dbReference type="InterPro" id="IPR013083">
    <property type="entry name" value="Znf_RING/FYVE/PHD"/>
</dbReference>
<keyword evidence="10" id="KW-0833">Ubl conjugation pathway</keyword>
<keyword evidence="14" id="KW-0496">Mitochondrion</keyword>
<protein>
    <recommendedName>
        <fullName evidence="16">E3 ubiquitin-protein ligase MARCHF5</fullName>
        <ecNumber evidence="5">2.3.2.27</ecNumber>
    </recommendedName>
    <alternativeName>
        <fullName evidence="18">Membrane-associated RING finger protein 5</fullName>
    </alternativeName>
    <alternativeName>
        <fullName evidence="17">Membrane-associated RING-CH protein V</fullName>
    </alternativeName>
    <alternativeName>
        <fullName evidence="19">RING-type E3 ubiquitin transferase MARCHF5</fullName>
    </alternativeName>
</protein>
<evidence type="ECO:0000256" key="21">
    <source>
        <dbReference type="SAM" id="Phobius"/>
    </source>
</evidence>
<keyword evidence="12" id="KW-0862">Zinc</keyword>
<feature type="transmembrane region" description="Helical" evidence="21">
    <location>
        <begin position="145"/>
        <end position="164"/>
    </location>
</feature>
<dbReference type="GO" id="GO:0061630">
    <property type="term" value="F:ubiquitin protein ligase activity"/>
    <property type="evidence" value="ECO:0007669"/>
    <property type="project" value="UniProtKB-EC"/>
</dbReference>
<evidence type="ECO:0000256" key="5">
    <source>
        <dbReference type="ARBA" id="ARBA00012483"/>
    </source>
</evidence>
<reference evidence="23" key="1">
    <citation type="submission" date="2021-02" db="EMBL/GenBank/DDBJ databases">
        <authorList>
            <person name="Nowell W R."/>
        </authorList>
    </citation>
    <scope>NUCLEOTIDE SEQUENCE</scope>
</reference>
<keyword evidence="11" id="KW-1000">Mitochondrion outer membrane</keyword>
<gene>
    <name evidence="23" type="ORF">GPM918_LOCUS6928</name>
    <name evidence="24" type="ORF">SRO942_LOCUS6928</name>
</gene>
<keyword evidence="15 21" id="KW-0472">Membrane</keyword>
<dbReference type="Proteomes" id="UP000681722">
    <property type="component" value="Unassembled WGS sequence"/>
</dbReference>
<dbReference type="Gene3D" id="3.30.40.10">
    <property type="entry name" value="Zinc/RING finger domain, C3HC4 (zinc finger)"/>
    <property type="match status" value="1"/>
</dbReference>
<evidence type="ECO:0000256" key="6">
    <source>
        <dbReference type="ARBA" id="ARBA00022679"/>
    </source>
</evidence>
<feature type="region of interest" description="Disordered" evidence="20">
    <location>
        <begin position="407"/>
        <end position="451"/>
    </location>
</feature>
<dbReference type="PROSITE" id="PS51292">
    <property type="entry name" value="ZF_RING_CH"/>
    <property type="match status" value="1"/>
</dbReference>
<evidence type="ECO:0000256" key="14">
    <source>
        <dbReference type="ARBA" id="ARBA00023128"/>
    </source>
</evidence>
<feature type="compositionally biased region" description="Polar residues" evidence="20">
    <location>
        <begin position="407"/>
        <end position="429"/>
    </location>
</feature>
<comment type="catalytic activity">
    <reaction evidence="1">
        <text>S-ubiquitinyl-[E2 ubiquitin-conjugating enzyme]-L-cysteine + [acceptor protein]-L-lysine = [E2 ubiquitin-conjugating enzyme]-L-cysteine + N(6)-ubiquitinyl-[acceptor protein]-L-lysine.</text>
        <dbReference type="EC" id="2.3.2.27"/>
    </reaction>
</comment>
<comment type="subcellular location">
    <subcellularLocation>
        <location evidence="2">Mitochondrion membrane</location>
        <topology evidence="2">Multi-pass membrane protein</topology>
    </subcellularLocation>
    <subcellularLocation>
        <location evidence="3">Mitochondrion outer membrane</location>
    </subcellularLocation>
</comment>
<feature type="transmembrane region" description="Helical" evidence="21">
    <location>
        <begin position="170"/>
        <end position="189"/>
    </location>
</feature>
<comment type="caution">
    <text evidence="23">The sequence shown here is derived from an EMBL/GenBank/DDBJ whole genome shotgun (WGS) entry which is preliminary data.</text>
</comment>
<keyword evidence="6" id="KW-0808">Transferase</keyword>
<evidence type="ECO:0000256" key="18">
    <source>
        <dbReference type="ARBA" id="ARBA00043185"/>
    </source>
</evidence>
<dbReference type="FunFam" id="3.30.40.10:FF:000262">
    <property type="entry name" value="E3 ubiquitin-protein ligase MARCH5"/>
    <property type="match status" value="1"/>
</dbReference>
<evidence type="ECO:0000256" key="2">
    <source>
        <dbReference type="ARBA" id="ARBA00004225"/>
    </source>
</evidence>
<evidence type="ECO:0000256" key="8">
    <source>
        <dbReference type="ARBA" id="ARBA00022723"/>
    </source>
</evidence>
<keyword evidence="7 21" id="KW-0812">Transmembrane</keyword>
<keyword evidence="13 21" id="KW-1133">Transmembrane helix</keyword>
<evidence type="ECO:0000256" key="7">
    <source>
        <dbReference type="ARBA" id="ARBA00022692"/>
    </source>
</evidence>
<dbReference type="EMBL" id="CAJOBC010001096">
    <property type="protein sequence ID" value="CAF3655124.1"/>
    <property type="molecule type" value="Genomic_DNA"/>
</dbReference>
<evidence type="ECO:0000256" key="3">
    <source>
        <dbReference type="ARBA" id="ARBA00004294"/>
    </source>
</evidence>
<dbReference type="EC" id="2.3.2.27" evidence="5"/>
<evidence type="ECO:0000313" key="23">
    <source>
        <dbReference type="EMBL" id="CAF0867664.1"/>
    </source>
</evidence>
<evidence type="ECO:0000256" key="19">
    <source>
        <dbReference type="ARBA" id="ARBA00043231"/>
    </source>
</evidence>
<sequence>MIALDFPNYDLLLRAMIFVLHIKTKESERQNNTLFDQPSSPCLLLSSSSFAPGTALSNESGQTRKHCWVCFATEDDDFSASWVSPCRCRGTAKWIHQECLQRWIDEKQQGNSTIKVACPQCNTEYIIVYPKQGPLVYTLDLMERILNRFCPFLAGGILVGSVYWTAVTYGAVTIMQVYIFVNYFLLKILGHKEGLSVMEKADPLFLLIGLPTIPTGLILGRMIRWEDAVLKFWRKHSSKLPLMHYLFPEDRISYLPRLPTERNQNSNPASLTRLICGGLILPTIATIIGKFLFQRVHSNFQRTLLGGIAFIVTKGVAKIYYKQCQYIREAHREILNYDTTTTATIIEPSSTSLPPTIPLPSNAITTTFSNQDASSSDTLSSIQLPYSSPSSDIPYVTNNLNQSHFPLLSTSSNSNHDQHTIQQQPSIYTNLPPSSSSSSSVQSPSSQSLLS</sequence>
<evidence type="ECO:0000256" key="4">
    <source>
        <dbReference type="ARBA" id="ARBA00004906"/>
    </source>
</evidence>
<dbReference type="GO" id="GO:0005741">
    <property type="term" value="C:mitochondrial outer membrane"/>
    <property type="evidence" value="ECO:0007669"/>
    <property type="project" value="UniProtKB-SubCell"/>
</dbReference>
<evidence type="ECO:0000256" key="17">
    <source>
        <dbReference type="ARBA" id="ARBA00043044"/>
    </source>
</evidence>
<evidence type="ECO:0000256" key="9">
    <source>
        <dbReference type="ARBA" id="ARBA00022771"/>
    </source>
</evidence>
<evidence type="ECO:0000256" key="20">
    <source>
        <dbReference type="SAM" id="MobiDB-lite"/>
    </source>
</evidence>
<evidence type="ECO:0000313" key="24">
    <source>
        <dbReference type="EMBL" id="CAF3655124.1"/>
    </source>
</evidence>
<evidence type="ECO:0000256" key="1">
    <source>
        <dbReference type="ARBA" id="ARBA00000900"/>
    </source>
</evidence>
<feature type="transmembrane region" description="Helical" evidence="21">
    <location>
        <begin position="271"/>
        <end position="292"/>
    </location>
</feature>
<dbReference type="SUPFAM" id="SSF57850">
    <property type="entry name" value="RING/U-box"/>
    <property type="match status" value="1"/>
</dbReference>
<dbReference type="InterPro" id="IPR011016">
    <property type="entry name" value="Znf_RING-CH"/>
</dbReference>
<name>A0A813XN87_9BILA</name>
<evidence type="ECO:0000313" key="25">
    <source>
        <dbReference type="Proteomes" id="UP000663829"/>
    </source>
</evidence>
<dbReference type="SMART" id="SM00744">
    <property type="entry name" value="RINGv"/>
    <property type="match status" value="1"/>
</dbReference>
<dbReference type="CDD" id="cd16701">
    <property type="entry name" value="RING_CH-C4HC3_MARCH5"/>
    <property type="match status" value="1"/>
</dbReference>
<comment type="pathway">
    <text evidence="4">Protein modification; protein ubiquitination.</text>
</comment>
<proteinExistence type="predicted"/>
<evidence type="ECO:0000259" key="22">
    <source>
        <dbReference type="PROSITE" id="PS51292"/>
    </source>
</evidence>
<evidence type="ECO:0000256" key="12">
    <source>
        <dbReference type="ARBA" id="ARBA00022833"/>
    </source>
</evidence>
<dbReference type="Pfam" id="PF12906">
    <property type="entry name" value="RINGv"/>
    <property type="match status" value="1"/>
</dbReference>
<dbReference type="Proteomes" id="UP000663829">
    <property type="component" value="Unassembled WGS sequence"/>
</dbReference>
<evidence type="ECO:0000256" key="13">
    <source>
        <dbReference type="ARBA" id="ARBA00022989"/>
    </source>
</evidence>
<feature type="transmembrane region" description="Helical" evidence="21">
    <location>
        <begin position="201"/>
        <end position="223"/>
    </location>
</feature>
<dbReference type="EMBL" id="CAJNOQ010001096">
    <property type="protein sequence ID" value="CAF0867664.1"/>
    <property type="molecule type" value="Genomic_DNA"/>
</dbReference>
<dbReference type="OrthoDB" id="5817083at2759"/>
<feature type="compositionally biased region" description="Low complexity" evidence="20">
    <location>
        <begin position="431"/>
        <end position="451"/>
    </location>
</feature>
<evidence type="ECO:0000256" key="10">
    <source>
        <dbReference type="ARBA" id="ARBA00022786"/>
    </source>
</evidence>
<evidence type="ECO:0000256" key="11">
    <source>
        <dbReference type="ARBA" id="ARBA00022787"/>
    </source>
</evidence>
<dbReference type="GO" id="GO:0008270">
    <property type="term" value="F:zinc ion binding"/>
    <property type="evidence" value="ECO:0007669"/>
    <property type="project" value="UniProtKB-KW"/>
</dbReference>
<accession>A0A813XN87</accession>
<keyword evidence="8" id="KW-0479">Metal-binding</keyword>
<keyword evidence="9" id="KW-0863">Zinc-finger</keyword>